<dbReference type="Pfam" id="PF00211">
    <property type="entry name" value="Guanylate_cyc"/>
    <property type="match status" value="1"/>
</dbReference>
<keyword evidence="4 9" id="KW-1133">Transmembrane helix</keyword>
<dbReference type="PANTHER" id="PTHR11920:SF335">
    <property type="entry name" value="GUANYLATE CYCLASE"/>
    <property type="match status" value="1"/>
</dbReference>
<feature type="transmembrane region" description="Helical" evidence="9">
    <location>
        <begin position="40"/>
        <end position="58"/>
    </location>
</feature>
<keyword evidence="3" id="KW-0547">Nucleotide-binding</keyword>
<dbReference type="GO" id="GO:0004016">
    <property type="term" value="F:adenylate cyclase activity"/>
    <property type="evidence" value="ECO:0007669"/>
    <property type="project" value="UniProtKB-ARBA"/>
</dbReference>
<feature type="transmembrane region" description="Helical" evidence="9">
    <location>
        <begin position="220"/>
        <end position="237"/>
    </location>
</feature>
<proteinExistence type="inferred from homology"/>
<dbReference type="SMART" id="SM00044">
    <property type="entry name" value="CYCc"/>
    <property type="match status" value="1"/>
</dbReference>
<dbReference type="InterPro" id="IPR050401">
    <property type="entry name" value="Cyclic_nucleotide_synthase"/>
</dbReference>
<evidence type="ECO:0000256" key="2">
    <source>
        <dbReference type="ARBA" id="ARBA00022692"/>
    </source>
</evidence>
<sequence length="704" mass="79928">MTDFTRIISILSLGFLSFFCFQAGIFLWSGHKLKQNGRRTLIFIELFTGFLLLSDALAYCFRGNTSTTGYYMVRLSNFLVFLCNASISLFFSFHICEFIKQSRLSLTLLLRPKASIKGGIPVQLFIVFFFCLFGVVLTVISQFTNFFYYFDENNIYHRSTFYPLSVALGLLPGLISFTMFLQNRKKLAKNVFVSLLFYFFLPLIGIILLLLVYGFPWVDIFFGLGALHLFYSSLKLMELEFYSGQRENTIKSPVYKSESVSIQSRKRVVRNHFWQTLSISLGGILLILVIVSIKGISLPEKTLTIEKPYSENDSSKSVSLTFIRNADKHWVDEGDPDRTGAQFDGIIFNNMSSTIITDWNFKILVPEGCSVDPGPWNGTFSLADGALNVKKPHKDDVENIHGVDFYTITPLKSLGFGCIMYTPHDYQPLEQKIVFTYSSILKPLTNKIFDSFLGLLFVVFIISTTVMLFEGKLIRVEEENKKLERTVKERTKELEAEKNRSENLLLNILPKEIAKELTAHPDSTIAKEYPNVTVLFTDIVGFTKISGEMTAEEVVTMLNKMFTMFDERAKREGIEKIKTIGDAYMAATGLTKEDFNDGAFKMIRFAKGLLDDVRAFNEKSPVKLLIRLGINSGPVVAGVIGKTKFIYDIWGDTVNVASRMESTGLPMRIHVTETTKAQTSSHYQYSKNTEIDVKGKGMMKTYFL</sequence>
<feature type="domain" description="Guanylate cyclase" evidence="10">
    <location>
        <begin position="533"/>
        <end position="661"/>
    </location>
</feature>
<dbReference type="PROSITE" id="PS50125">
    <property type="entry name" value="GUANYLATE_CYCLASE_2"/>
    <property type="match status" value="1"/>
</dbReference>
<evidence type="ECO:0000256" key="4">
    <source>
        <dbReference type="ARBA" id="ARBA00022989"/>
    </source>
</evidence>
<protein>
    <submittedName>
        <fullName evidence="11">Class 3 adenylate cyclase</fullName>
    </submittedName>
</protein>
<evidence type="ECO:0000256" key="5">
    <source>
        <dbReference type="ARBA" id="ARBA00023136"/>
    </source>
</evidence>
<evidence type="ECO:0000313" key="11">
    <source>
        <dbReference type="EMBL" id="MBB5227188.1"/>
    </source>
</evidence>
<dbReference type="GO" id="GO:0000166">
    <property type="term" value="F:nucleotide binding"/>
    <property type="evidence" value="ECO:0007669"/>
    <property type="project" value="UniProtKB-KW"/>
</dbReference>
<keyword evidence="8" id="KW-0175">Coiled coil</keyword>
<evidence type="ECO:0000256" key="6">
    <source>
        <dbReference type="ARBA" id="ARBA00023239"/>
    </source>
</evidence>
<comment type="caution">
    <text evidence="11">The sequence shown here is derived from an EMBL/GenBank/DDBJ whole genome shotgun (WGS) entry which is preliminary data.</text>
</comment>
<feature type="transmembrane region" description="Helical" evidence="9">
    <location>
        <begin position="448"/>
        <end position="469"/>
    </location>
</feature>
<dbReference type="AlphaFoldDB" id="A0A7W8GB45"/>
<dbReference type="EMBL" id="JACHFQ010000008">
    <property type="protein sequence ID" value="MBB5227188.1"/>
    <property type="molecule type" value="Genomic_DNA"/>
</dbReference>
<dbReference type="RefSeq" id="WP_184661169.1">
    <property type="nucleotide sequence ID" value="NZ_JACHFQ010000008.1"/>
</dbReference>
<feature type="transmembrane region" description="Helical" evidence="9">
    <location>
        <begin position="6"/>
        <end position="28"/>
    </location>
</feature>
<gene>
    <name evidence="11" type="ORF">HNP76_002584</name>
</gene>
<evidence type="ECO:0000256" key="3">
    <source>
        <dbReference type="ARBA" id="ARBA00022741"/>
    </source>
</evidence>
<dbReference type="GO" id="GO:0016020">
    <property type="term" value="C:membrane"/>
    <property type="evidence" value="ECO:0007669"/>
    <property type="project" value="UniProtKB-SubCell"/>
</dbReference>
<evidence type="ECO:0000256" key="8">
    <source>
        <dbReference type="SAM" id="Coils"/>
    </source>
</evidence>
<dbReference type="Proteomes" id="UP000518887">
    <property type="component" value="Unassembled WGS sequence"/>
</dbReference>
<dbReference type="GO" id="GO:0009190">
    <property type="term" value="P:cyclic nucleotide biosynthetic process"/>
    <property type="evidence" value="ECO:0007669"/>
    <property type="project" value="InterPro"/>
</dbReference>
<dbReference type="GO" id="GO:0035556">
    <property type="term" value="P:intracellular signal transduction"/>
    <property type="evidence" value="ECO:0007669"/>
    <property type="project" value="InterPro"/>
</dbReference>
<evidence type="ECO:0000256" key="9">
    <source>
        <dbReference type="SAM" id="Phobius"/>
    </source>
</evidence>
<dbReference type="InterPro" id="IPR018297">
    <property type="entry name" value="A/G_cyclase_CS"/>
</dbReference>
<feature type="transmembrane region" description="Helical" evidence="9">
    <location>
        <begin position="193"/>
        <end position="214"/>
    </location>
</feature>
<keyword evidence="6 7" id="KW-0456">Lyase</keyword>
<feature type="transmembrane region" description="Helical" evidence="9">
    <location>
        <begin position="160"/>
        <end position="181"/>
    </location>
</feature>
<name>A0A7W8GB45_9SPIR</name>
<evidence type="ECO:0000256" key="7">
    <source>
        <dbReference type="RuleBase" id="RU000405"/>
    </source>
</evidence>
<dbReference type="SUPFAM" id="SSF55073">
    <property type="entry name" value="Nucleotide cyclase"/>
    <property type="match status" value="1"/>
</dbReference>
<feature type="transmembrane region" description="Helical" evidence="9">
    <location>
        <begin position="120"/>
        <end position="140"/>
    </location>
</feature>
<comment type="subcellular location">
    <subcellularLocation>
        <location evidence="1">Membrane</location>
    </subcellularLocation>
</comment>
<evidence type="ECO:0000259" key="10">
    <source>
        <dbReference type="PROSITE" id="PS50125"/>
    </source>
</evidence>
<dbReference type="PANTHER" id="PTHR11920">
    <property type="entry name" value="GUANYLYL CYCLASE"/>
    <property type="match status" value="1"/>
</dbReference>
<dbReference type="InterPro" id="IPR029787">
    <property type="entry name" value="Nucleotide_cyclase"/>
</dbReference>
<feature type="transmembrane region" description="Helical" evidence="9">
    <location>
        <begin position="273"/>
        <end position="293"/>
    </location>
</feature>
<keyword evidence="12" id="KW-1185">Reference proteome</keyword>
<dbReference type="CDD" id="cd07302">
    <property type="entry name" value="CHD"/>
    <property type="match status" value="1"/>
</dbReference>
<reference evidence="11 12" key="1">
    <citation type="submission" date="2020-08" db="EMBL/GenBank/DDBJ databases">
        <title>Genomic Encyclopedia of Type Strains, Phase IV (KMG-IV): sequencing the most valuable type-strain genomes for metagenomic binning, comparative biology and taxonomic classification.</title>
        <authorList>
            <person name="Goeker M."/>
        </authorList>
    </citation>
    <scope>NUCLEOTIDE SEQUENCE [LARGE SCALE GENOMIC DNA]</scope>
    <source>
        <strain evidence="11 12">DSM 103462</strain>
    </source>
</reference>
<comment type="similarity">
    <text evidence="7">Belongs to the adenylyl cyclase class-4/guanylyl cyclase family.</text>
</comment>
<feature type="transmembrane region" description="Helical" evidence="9">
    <location>
        <begin position="78"/>
        <end position="99"/>
    </location>
</feature>
<dbReference type="InterPro" id="IPR001054">
    <property type="entry name" value="A/G_cyclase"/>
</dbReference>
<keyword evidence="5 9" id="KW-0472">Membrane</keyword>
<organism evidence="11 12">
    <name type="scientific">Treponema ruminis</name>
    <dbReference type="NCBI Taxonomy" id="744515"/>
    <lineage>
        <taxon>Bacteria</taxon>
        <taxon>Pseudomonadati</taxon>
        <taxon>Spirochaetota</taxon>
        <taxon>Spirochaetia</taxon>
        <taxon>Spirochaetales</taxon>
        <taxon>Treponemataceae</taxon>
        <taxon>Treponema</taxon>
    </lineage>
</organism>
<accession>A0A7W8GB45</accession>
<dbReference type="Gene3D" id="3.30.70.1230">
    <property type="entry name" value="Nucleotide cyclase"/>
    <property type="match status" value="1"/>
</dbReference>
<dbReference type="PROSITE" id="PS00452">
    <property type="entry name" value="GUANYLATE_CYCLASE_1"/>
    <property type="match status" value="1"/>
</dbReference>
<evidence type="ECO:0000256" key="1">
    <source>
        <dbReference type="ARBA" id="ARBA00004370"/>
    </source>
</evidence>
<feature type="coiled-coil region" evidence="8">
    <location>
        <begin position="466"/>
        <end position="504"/>
    </location>
</feature>
<keyword evidence="2 9" id="KW-0812">Transmembrane</keyword>
<dbReference type="Gene3D" id="6.10.250.780">
    <property type="match status" value="1"/>
</dbReference>
<evidence type="ECO:0000313" key="12">
    <source>
        <dbReference type="Proteomes" id="UP000518887"/>
    </source>
</evidence>